<keyword evidence="10 15" id="KW-0460">Magnesium</keyword>
<sequence>MIVTYNWIKEFVDCDLPAAELSHLLTMLGLEVERMEEVGGGMDDVVVAQVVERNQHPNADKLSLCKVDDGSGGELLSIVCGAQNFKAGDKVALAKIGATLPGDFKIKRSKIRGEESFGMLCSERELALSDESSGIMILPQDFKLGVPLFNALGTKDVIFEIGLTPNRADCLSVAGVAREIAAKLGKKVHYPGLEVKETGAPIESIAQVAIDAPDLCPRYTARHITGCTLAPSPTWLANRLRDAGIRSINNIVDVTNYVLLEYGHPLHAFDFKLLSGGKIVVAAAGEGEQFHTLDGQERTLSASDLTIRDGEKAVALAGIMGGGNSEINDATTEVLLESAYFNPSAIRRTSKRLGIHTESSHRFERGTDVAGLTRALDRAAQLIAELSGGRIAKGVIDVYPEPIAPRTIPARLARINAVSGLSLTAAEVKDMFERLEFQVAETEAGVFKVQVPLFRVDLEREIDLVEEVVRLNGFEKVEATLPQASVLSDLPSPQLRLGSRIKDLLVSHGLSEVINYSFVAPTSCEKILLAEDDFRRKGVPLLNPISDELSVMRTTLLPGLLETAVKNINFRTLDLRIFEMRRIYIPSETNDLGLPDEPMCLAALFTGRRDPEGWNQAKGNLDFFDVKGIVESILDELNIGGVNYVADELDPYFHPGKACRVKSGNRELGSFGELHPSVQENYGIDQVLYYLELNFGKLIACRKEMGSAQVPSRFPSTFRDIAMLLPETTPAAEILASVKSVKADELEGVELFDLYTGGNIPKGEKSIAIRVRYGSKERTLTDDEVTKLHQRVIATLQKKLNVSFR</sequence>
<feature type="domain" description="TRNA-binding" evidence="17">
    <location>
        <begin position="39"/>
        <end position="149"/>
    </location>
</feature>
<feature type="domain" description="FDX-ACB" evidence="18">
    <location>
        <begin position="712"/>
        <end position="805"/>
    </location>
</feature>
<dbReference type="Pfam" id="PF17759">
    <property type="entry name" value="tRNA_synthFbeta"/>
    <property type="match status" value="1"/>
</dbReference>
<comment type="caution">
    <text evidence="20">The sequence shown here is derived from an EMBL/GenBank/DDBJ whole genome shotgun (WGS) entry which is preliminary data.</text>
</comment>
<dbReference type="SUPFAM" id="SSF46955">
    <property type="entry name" value="Putative DNA-binding domain"/>
    <property type="match status" value="1"/>
</dbReference>
<evidence type="ECO:0000256" key="7">
    <source>
        <dbReference type="ARBA" id="ARBA00022723"/>
    </source>
</evidence>
<dbReference type="NCBIfam" id="NF045760">
    <property type="entry name" value="YtpR"/>
    <property type="match status" value="1"/>
</dbReference>
<dbReference type="InterPro" id="IPR009061">
    <property type="entry name" value="DNA-bd_dom_put_sf"/>
</dbReference>
<evidence type="ECO:0000256" key="9">
    <source>
        <dbReference type="ARBA" id="ARBA00022840"/>
    </source>
</evidence>
<dbReference type="Pfam" id="PF03483">
    <property type="entry name" value="B3_4"/>
    <property type="match status" value="1"/>
</dbReference>
<proteinExistence type="inferred from homology"/>
<keyword evidence="21" id="KW-1185">Reference proteome</keyword>
<dbReference type="CDD" id="cd00769">
    <property type="entry name" value="PheRS_beta_core"/>
    <property type="match status" value="1"/>
</dbReference>
<dbReference type="InterPro" id="IPR036690">
    <property type="entry name" value="Fdx_antiC-bd_sf"/>
</dbReference>
<protein>
    <recommendedName>
        <fullName evidence="15">Phenylalanine--tRNA ligase beta subunit</fullName>
        <ecNumber evidence="15">6.1.1.20</ecNumber>
    </recommendedName>
    <alternativeName>
        <fullName evidence="15">Phenylalanyl-tRNA synthetase beta subunit</fullName>
        <shortName evidence="15">PheRS</shortName>
    </alternativeName>
</protein>
<dbReference type="InterPro" id="IPR004532">
    <property type="entry name" value="Phe-tRNA-ligase_IIc_bsu_bact"/>
</dbReference>
<dbReference type="Gene3D" id="3.30.70.380">
    <property type="entry name" value="Ferrodoxin-fold anticodon-binding domain"/>
    <property type="match status" value="1"/>
</dbReference>
<dbReference type="FunFam" id="3.50.40.10:FF:000001">
    <property type="entry name" value="Phenylalanine--tRNA ligase beta subunit"/>
    <property type="match status" value="1"/>
</dbReference>
<dbReference type="InterPro" id="IPR005146">
    <property type="entry name" value="B3/B4_tRNA-bd"/>
</dbReference>
<dbReference type="RefSeq" id="WP_183352785.1">
    <property type="nucleotide sequence ID" value="NZ_BLXX01000001.1"/>
</dbReference>
<dbReference type="Pfam" id="PF03147">
    <property type="entry name" value="FDX-ACB"/>
    <property type="match status" value="1"/>
</dbReference>
<dbReference type="FunFam" id="3.30.70.380:FF:000001">
    <property type="entry name" value="Phenylalanine--tRNA ligase beta subunit"/>
    <property type="match status" value="1"/>
</dbReference>
<dbReference type="InterPro" id="IPR033714">
    <property type="entry name" value="tRNA_bind_bactPheRS"/>
</dbReference>
<feature type="domain" description="B5" evidence="19">
    <location>
        <begin position="403"/>
        <end position="479"/>
    </location>
</feature>
<comment type="subcellular location">
    <subcellularLocation>
        <location evidence="1 15">Cytoplasm</location>
    </subcellularLocation>
</comment>
<dbReference type="SUPFAM" id="SSF54991">
    <property type="entry name" value="Anticodon-binding domain of PheRS"/>
    <property type="match status" value="1"/>
</dbReference>
<comment type="similarity">
    <text evidence="2 15">Belongs to the phenylalanyl-tRNA synthetase beta subunit family. Type 1 subfamily.</text>
</comment>
<dbReference type="GO" id="GO:0005524">
    <property type="term" value="F:ATP binding"/>
    <property type="evidence" value="ECO:0007669"/>
    <property type="project" value="UniProtKB-UniRule"/>
</dbReference>
<dbReference type="EMBL" id="BLXX01000001">
    <property type="protein sequence ID" value="GFO57928.1"/>
    <property type="molecule type" value="Genomic_DNA"/>
</dbReference>
<dbReference type="FunFam" id="2.40.50.140:FF:000045">
    <property type="entry name" value="Phenylalanine--tRNA ligase beta subunit"/>
    <property type="match status" value="1"/>
</dbReference>
<feature type="binding site" evidence="15">
    <location>
        <position position="457"/>
    </location>
    <ligand>
        <name>Mg(2+)</name>
        <dbReference type="ChEBI" id="CHEBI:18420"/>
        <note>shared with alpha subunit</note>
    </ligand>
</feature>
<evidence type="ECO:0000256" key="13">
    <source>
        <dbReference type="ARBA" id="ARBA00023146"/>
    </source>
</evidence>
<dbReference type="SMART" id="SM00873">
    <property type="entry name" value="B3_4"/>
    <property type="match status" value="1"/>
</dbReference>
<reference evidence="21" key="1">
    <citation type="submission" date="2020-06" db="EMBL/GenBank/DDBJ databases">
        <title>Draft genomic sequence of Geomonas sp. Red330.</title>
        <authorList>
            <person name="Itoh H."/>
            <person name="Zhenxing X."/>
            <person name="Ushijima N."/>
            <person name="Masuda Y."/>
            <person name="Shiratori Y."/>
            <person name="Senoo K."/>
        </authorList>
    </citation>
    <scope>NUCLEOTIDE SEQUENCE [LARGE SCALE GENOMIC DNA]</scope>
    <source>
        <strain evidence="21">Red330</strain>
    </source>
</reference>
<evidence type="ECO:0000256" key="10">
    <source>
        <dbReference type="ARBA" id="ARBA00022842"/>
    </source>
</evidence>
<dbReference type="GO" id="GO:0000287">
    <property type="term" value="F:magnesium ion binding"/>
    <property type="evidence" value="ECO:0007669"/>
    <property type="project" value="UniProtKB-UniRule"/>
</dbReference>
<feature type="binding site" evidence="15">
    <location>
        <position position="463"/>
    </location>
    <ligand>
        <name>Mg(2+)</name>
        <dbReference type="ChEBI" id="CHEBI:18420"/>
        <note>shared with alpha subunit</note>
    </ligand>
</feature>
<name>A0A6V8MD51_9BACT</name>
<dbReference type="PROSITE" id="PS51483">
    <property type="entry name" value="B5"/>
    <property type="match status" value="1"/>
</dbReference>
<comment type="cofactor">
    <cofactor evidence="15">
        <name>Mg(2+)</name>
        <dbReference type="ChEBI" id="CHEBI:18420"/>
    </cofactor>
    <text evidence="15">Binds 2 magnesium ions per tetramer.</text>
</comment>
<dbReference type="SUPFAM" id="SSF55681">
    <property type="entry name" value="Class II aaRS and biotin synthetases"/>
    <property type="match status" value="1"/>
</dbReference>
<evidence type="ECO:0000256" key="14">
    <source>
        <dbReference type="ARBA" id="ARBA00049255"/>
    </source>
</evidence>
<dbReference type="InterPro" id="IPR002547">
    <property type="entry name" value="tRNA-bd_dom"/>
</dbReference>
<keyword evidence="12 15" id="KW-0648">Protein biosynthesis</keyword>
<dbReference type="GO" id="GO:0009328">
    <property type="term" value="C:phenylalanine-tRNA ligase complex"/>
    <property type="evidence" value="ECO:0007669"/>
    <property type="project" value="TreeGrafter"/>
</dbReference>
<dbReference type="Pfam" id="PF03484">
    <property type="entry name" value="B5"/>
    <property type="match status" value="1"/>
</dbReference>
<evidence type="ECO:0000256" key="8">
    <source>
        <dbReference type="ARBA" id="ARBA00022741"/>
    </source>
</evidence>
<feature type="binding site" evidence="15">
    <location>
        <position position="466"/>
    </location>
    <ligand>
        <name>Mg(2+)</name>
        <dbReference type="ChEBI" id="CHEBI:18420"/>
        <note>shared with alpha subunit</note>
    </ligand>
</feature>
<keyword evidence="4 15" id="KW-0963">Cytoplasm</keyword>
<comment type="catalytic activity">
    <reaction evidence="14 15">
        <text>tRNA(Phe) + L-phenylalanine + ATP = L-phenylalanyl-tRNA(Phe) + AMP + diphosphate + H(+)</text>
        <dbReference type="Rhea" id="RHEA:19413"/>
        <dbReference type="Rhea" id="RHEA-COMP:9668"/>
        <dbReference type="Rhea" id="RHEA-COMP:9699"/>
        <dbReference type="ChEBI" id="CHEBI:15378"/>
        <dbReference type="ChEBI" id="CHEBI:30616"/>
        <dbReference type="ChEBI" id="CHEBI:33019"/>
        <dbReference type="ChEBI" id="CHEBI:58095"/>
        <dbReference type="ChEBI" id="CHEBI:78442"/>
        <dbReference type="ChEBI" id="CHEBI:78531"/>
        <dbReference type="ChEBI" id="CHEBI:456215"/>
        <dbReference type="EC" id="6.1.1.20"/>
    </reaction>
</comment>
<evidence type="ECO:0000256" key="16">
    <source>
        <dbReference type="PROSITE-ProRule" id="PRU00209"/>
    </source>
</evidence>
<dbReference type="InterPro" id="IPR045060">
    <property type="entry name" value="Phe-tRNA-ligase_IIc_bsu"/>
</dbReference>
<evidence type="ECO:0000259" key="19">
    <source>
        <dbReference type="PROSITE" id="PS51483"/>
    </source>
</evidence>
<evidence type="ECO:0000256" key="1">
    <source>
        <dbReference type="ARBA" id="ARBA00004496"/>
    </source>
</evidence>
<evidence type="ECO:0000256" key="3">
    <source>
        <dbReference type="ARBA" id="ARBA00011209"/>
    </source>
</evidence>
<keyword evidence="5 16" id="KW-0820">tRNA-binding</keyword>
<dbReference type="Gene3D" id="2.40.50.140">
    <property type="entry name" value="Nucleic acid-binding proteins"/>
    <property type="match status" value="1"/>
</dbReference>
<dbReference type="InterPro" id="IPR012340">
    <property type="entry name" value="NA-bd_OB-fold"/>
</dbReference>
<dbReference type="InterPro" id="IPR041616">
    <property type="entry name" value="PheRS_beta_core"/>
</dbReference>
<comment type="subunit">
    <text evidence="3 15">Tetramer of two alpha and two beta subunits.</text>
</comment>
<evidence type="ECO:0000256" key="15">
    <source>
        <dbReference type="HAMAP-Rule" id="MF_00283"/>
    </source>
</evidence>
<dbReference type="InterPro" id="IPR005121">
    <property type="entry name" value="Fdx_antiC-bd"/>
</dbReference>
<feature type="binding site" evidence="15">
    <location>
        <position position="467"/>
    </location>
    <ligand>
        <name>Mg(2+)</name>
        <dbReference type="ChEBI" id="CHEBI:18420"/>
        <note>shared with alpha subunit</note>
    </ligand>
</feature>
<dbReference type="Pfam" id="PF01588">
    <property type="entry name" value="tRNA_bind"/>
    <property type="match status" value="1"/>
</dbReference>
<dbReference type="Proteomes" id="UP000556026">
    <property type="component" value="Unassembled WGS sequence"/>
</dbReference>
<keyword evidence="11 16" id="KW-0694">RNA-binding</keyword>
<organism evidence="20 21">
    <name type="scientific">Geomonas silvestris</name>
    <dbReference type="NCBI Taxonomy" id="2740184"/>
    <lineage>
        <taxon>Bacteria</taxon>
        <taxon>Pseudomonadati</taxon>
        <taxon>Thermodesulfobacteriota</taxon>
        <taxon>Desulfuromonadia</taxon>
        <taxon>Geobacterales</taxon>
        <taxon>Geobacteraceae</taxon>
        <taxon>Geomonas</taxon>
    </lineage>
</organism>
<dbReference type="Gene3D" id="3.50.40.10">
    <property type="entry name" value="Phenylalanyl-trna Synthetase, Chain B, domain 3"/>
    <property type="match status" value="1"/>
</dbReference>
<gene>
    <name evidence="15 20" type="primary">pheT</name>
    <name evidence="20" type="ORF">GMST_02530</name>
</gene>
<evidence type="ECO:0000256" key="2">
    <source>
        <dbReference type="ARBA" id="ARBA00008653"/>
    </source>
</evidence>
<dbReference type="PANTHER" id="PTHR10947">
    <property type="entry name" value="PHENYLALANYL-TRNA SYNTHETASE BETA CHAIN AND LEUCINE-RICH REPEAT-CONTAINING PROTEIN 47"/>
    <property type="match status" value="1"/>
</dbReference>
<dbReference type="PROSITE" id="PS51447">
    <property type="entry name" value="FDX_ACB"/>
    <property type="match status" value="1"/>
</dbReference>
<dbReference type="AlphaFoldDB" id="A0A6V8MD51"/>
<keyword evidence="7 15" id="KW-0479">Metal-binding</keyword>
<evidence type="ECO:0000313" key="20">
    <source>
        <dbReference type="EMBL" id="GFO57928.1"/>
    </source>
</evidence>
<evidence type="ECO:0000259" key="17">
    <source>
        <dbReference type="PROSITE" id="PS50886"/>
    </source>
</evidence>
<accession>A0A6V8MD51</accession>
<dbReference type="GO" id="GO:0006432">
    <property type="term" value="P:phenylalanyl-tRNA aminoacylation"/>
    <property type="evidence" value="ECO:0007669"/>
    <property type="project" value="UniProtKB-UniRule"/>
</dbReference>
<evidence type="ECO:0000256" key="11">
    <source>
        <dbReference type="ARBA" id="ARBA00022884"/>
    </source>
</evidence>
<evidence type="ECO:0000256" key="5">
    <source>
        <dbReference type="ARBA" id="ARBA00022555"/>
    </source>
</evidence>
<dbReference type="PANTHER" id="PTHR10947:SF0">
    <property type="entry name" value="PHENYLALANINE--TRNA LIGASE BETA SUBUNIT"/>
    <property type="match status" value="1"/>
</dbReference>
<keyword evidence="6 15" id="KW-0436">Ligase</keyword>
<dbReference type="PROSITE" id="PS50886">
    <property type="entry name" value="TRBD"/>
    <property type="match status" value="1"/>
</dbReference>
<dbReference type="GO" id="GO:0000049">
    <property type="term" value="F:tRNA binding"/>
    <property type="evidence" value="ECO:0007669"/>
    <property type="project" value="UniProtKB-UniRule"/>
</dbReference>
<evidence type="ECO:0000256" key="4">
    <source>
        <dbReference type="ARBA" id="ARBA00022490"/>
    </source>
</evidence>
<evidence type="ECO:0000256" key="6">
    <source>
        <dbReference type="ARBA" id="ARBA00022598"/>
    </source>
</evidence>
<dbReference type="HAMAP" id="MF_00283">
    <property type="entry name" value="Phe_tRNA_synth_beta1"/>
    <property type="match status" value="1"/>
</dbReference>
<keyword evidence="8 15" id="KW-0547">Nucleotide-binding</keyword>
<dbReference type="InterPro" id="IPR045864">
    <property type="entry name" value="aa-tRNA-synth_II/BPL/LPL"/>
</dbReference>
<keyword evidence="9 15" id="KW-0067">ATP-binding</keyword>
<dbReference type="GO" id="GO:0004826">
    <property type="term" value="F:phenylalanine-tRNA ligase activity"/>
    <property type="evidence" value="ECO:0007669"/>
    <property type="project" value="UniProtKB-UniRule"/>
</dbReference>
<dbReference type="SMART" id="SM00874">
    <property type="entry name" value="B5"/>
    <property type="match status" value="1"/>
</dbReference>
<dbReference type="Gene3D" id="3.30.56.10">
    <property type="match status" value="2"/>
</dbReference>
<keyword evidence="13 15" id="KW-0030">Aminoacyl-tRNA synthetase</keyword>
<evidence type="ECO:0000313" key="21">
    <source>
        <dbReference type="Proteomes" id="UP000556026"/>
    </source>
</evidence>
<dbReference type="InterPro" id="IPR005147">
    <property type="entry name" value="tRNA_synthase_B5-dom"/>
</dbReference>
<dbReference type="NCBIfam" id="TIGR00472">
    <property type="entry name" value="pheT_bact"/>
    <property type="match status" value="1"/>
</dbReference>
<dbReference type="InterPro" id="IPR020825">
    <property type="entry name" value="Phe-tRNA_synthase-like_B3/B4"/>
</dbReference>
<dbReference type="Gene3D" id="3.30.930.10">
    <property type="entry name" value="Bira Bifunctional Protein, Domain 2"/>
    <property type="match status" value="1"/>
</dbReference>
<evidence type="ECO:0000256" key="12">
    <source>
        <dbReference type="ARBA" id="ARBA00022917"/>
    </source>
</evidence>
<evidence type="ECO:0000259" key="18">
    <source>
        <dbReference type="PROSITE" id="PS51447"/>
    </source>
</evidence>
<dbReference type="SMART" id="SM00896">
    <property type="entry name" value="FDX-ACB"/>
    <property type="match status" value="1"/>
</dbReference>
<dbReference type="CDD" id="cd02796">
    <property type="entry name" value="tRNA_bind_bactPheRS"/>
    <property type="match status" value="1"/>
</dbReference>
<dbReference type="EC" id="6.1.1.20" evidence="15"/>
<dbReference type="SUPFAM" id="SSF56037">
    <property type="entry name" value="PheT/TilS domain"/>
    <property type="match status" value="1"/>
</dbReference>
<dbReference type="SUPFAM" id="SSF50249">
    <property type="entry name" value="Nucleic acid-binding proteins"/>
    <property type="match status" value="1"/>
</dbReference>